<protein>
    <submittedName>
        <fullName evidence="1">Uncharacterized protein</fullName>
    </submittedName>
</protein>
<gene>
    <name evidence="1" type="ORF">BHE90_009271</name>
</gene>
<name>A0A430LKP7_9HYPO</name>
<reference evidence="1 2" key="1">
    <citation type="submission" date="2017-06" db="EMBL/GenBank/DDBJ databases">
        <title>Comparative genomic analysis of Ambrosia Fusariam Clade fungi.</title>
        <authorList>
            <person name="Stajich J.E."/>
            <person name="Carrillo J."/>
            <person name="Kijimoto T."/>
            <person name="Eskalen A."/>
            <person name="O'Donnell K."/>
            <person name="Kasson M."/>
        </authorList>
    </citation>
    <scope>NUCLEOTIDE SEQUENCE [LARGE SCALE GENOMIC DNA]</scope>
    <source>
        <strain evidence="1 2">UCR1854</strain>
    </source>
</reference>
<sequence>MLQWFRENNIIINPQGDPKVDPVPVLLLLEAAIPGKLLLPLATLTPGRFLPLRSFDDGLSTAPSLDLGVLDGTTLGASAGKFIGRILSSARAISHLETV</sequence>
<dbReference type="AlphaFoldDB" id="A0A430LKP7"/>
<keyword evidence="2" id="KW-1185">Reference proteome</keyword>
<evidence type="ECO:0000313" key="2">
    <source>
        <dbReference type="Proteomes" id="UP000287124"/>
    </source>
</evidence>
<comment type="caution">
    <text evidence="1">The sequence shown here is derived from an EMBL/GenBank/DDBJ whole genome shotgun (WGS) entry which is preliminary data.</text>
</comment>
<accession>A0A430LKP7</accession>
<proteinExistence type="predicted"/>
<dbReference type="Proteomes" id="UP000287124">
    <property type="component" value="Unassembled WGS sequence"/>
</dbReference>
<dbReference type="EMBL" id="MIKF01000158">
    <property type="protein sequence ID" value="RTE76273.1"/>
    <property type="molecule type" value="Genomic_DNA"/>
</dbReference>
<evidence type="ECO:0000313" key="1">
    <source>
        <dbReference type="EMBL" id="RTE76273.1"/>
    </source>
</evidence>
<organism evidence="1 2">
    <name type="scientific">Fusarium euwallaceae</name>
    <dbReference type="NCBI Taxonomy" id="1147111"/>
    <lineage>
        <taxon>Eukaryota</taxon>
        <taxon>Fungi</taxon>
        <taxon>Dikarya</taxon>
        <taxon>Ascomycota</taxon>
        <taxon>Pezizomycotina</taxon>
        <taxon>Sordariomycetes</taxon>
        <taxon>Hypocreomycetidae</taxon>
        <taxon>Hypocreales</taxon>
        <taxon>Nectriaceae</taxon>
        <taxon>Fusarium</taxon>
        <taxon>Fusarium solani species complex</taxon>
    </lineage>
</organism>